<evidence type="ECO:0000256" key="1">
    <source>
        <dbReference type="SAM" id="Coils"/>
    </source>
</evidence>
<keyword evidence="2" id="KW-1133">Transmembrane helix</keyword>
<evidence type="ECO:0000313" key="4">
    <source>
        <dbReference type="Proteomes" id="UP000326061"/>
    </source>
</evidence>
<proteinExistence type="predicted"/>
<dbReference type="AlphaFoldDB" id="A0AAJ4A4D1"/>
<reference evidence="4" key="1">
    <citation type="submission" date="2019-06" db="EMBL/GenBank/DDBJ databases">
        <title>Sulfurimonas gotlandica sp. nov., a chemoautotrophic and psychrotolerant epsilonproteobacterium isolated from a pelagic redoxcline, and an emended description of the genus Sulfurimonas.</title>
        <authorList>
            <person name="Wang S."/>
            <person name="Jiang L."/>
            <person name="Shao Z."/>
        </authorList>
    </citation>
    <scope>NUCLEOTIDE SEQUENCE [LARGE SCALE GENOMIC DNA]</scope>
    <source>
        <strain evidence="4">1-1N</strain>
    </source>
</reference>
<keyword evidence="2" id="KW-0812">Transmembrane</keyword>
<keyword evidence="2" id="KW-0472">Membrane</keyword>
<dbReference type="EMBL" id="CP041166">
    <property type="protein sequence ID" value="QFR43558.1"/>
    <property type="molecule type" value="Genomic_DNA"/>
</dbReference>
<sequence>MSKKEKHSFSSVLSINPYKGTYVSSISNFLNKIASPTYNKEQYVVSYLNTKSFINSHISVSKNIPDDDLYDAIYNKAYDELGLDQAIMYQIEYIETFNNLDEENRNFHVFIIDPAVIDDVFKNVVEKVKYIDYIIPSPLLLKSLYSKEIIESSGVHCFIYFQENDTFITIYNEKNFIYTKSINYSFLQMHERFCELHGEMIEYEDFINFLKNEDLKTTESVYKTDVIRLYKEIFTNINDILTYVKRALDINKIDCIYIDSQLASVTKLDEISEVELSIKSNNFNFDYGFEKSENNIDHLHSLMHLYTTLSEKERYECNFTTYHRPPKFIKRESGRAILLSAAALVLAFLYPATYWTLTYAQSLQYKLLEEEYKNVHNIKVTREATIKSREAEKEKVSKLLAQEEQEYIEKKNTLIKIHDVKVNYPMKAGLIYTFTKDLNRYDVRLESAFYTESNKYNKDDETKELKLRLVSSNDKKITDLIKYLTKIYEGKFYFWIDEISYEEKTKLYFGELKVNLL</sequence>
<name>A0AAJ4A4D1_9BACT</name>
<dbReference type="KEGG" id="suln:FJR47_06405"/>
<organism evidence="3 4">
    <name type="scientific">Sulfurimonas xiamenensis</name>
    <dbReference type="NCBI Taxonomy" id="2590021"/>
    <lineage>
        <taxon>Bacteria</taxon>
        <taxon>Pseudomonadati</taxon>
        <taxon>Campylobacterota</taxon>
        <taxon>Epsilonproteobacteria</taxon>
        <taxon>Campylobacterales</taxon>
        <taxon>Sulfurimonadaceae</taxon>
        <taxon>Sulfurimonas</taxon>
    </lineage>
</organism>
<accession>A0AAJ4A4D1</accession>
<keyword evidence="1" id="KW-0175">Coiled coil</keyword>
<feature type="coiled-coil region" evidence="1">
    <location>
        <begin position="386"/>
        <end position="413"/>
    </location>
</feature>
<dbReference type="Proteomes" id="UP000326061">
    <property type="component" value="Chromosome"/>
</dbReference>
<gene>
    <name evidence="3" type="ORF">FJR47_06405</name>
</gene>
<evidence type="ECO:0000313" key="3">
    <source>
        <dbReference type="EMBL" id="QFR43558.1"/>
    </source>
</evidence>
<evidence type="ECO:0000256" key="2">
    <source>
        <dbReference type="SAM" id="Phobius"/>
    </source>
</evidence>
<keyword evidence="4" id="KW-1185">Reference proteome</keyword>
<protein>
    <submittedName>
        <fullName evidence="3">Uncharacterized protein</fullName>
    </submittedName>
</protein>
<feature type="transmembrane region" description="Helical" evidence="2">
    <location>
        <begin position="336"/>
        <end position="357"/>
    </location>
</feature>
<dbReference type="RefSeq" id="WP_152299621.1">
    <property type="nucleotide sequence ID" value="NZ_CP041166.1"/>
</dbReference>